<name>C0ZNI7_RHOE4</name>
<keyword evidence="5" id="KW-0804">Transcription</keyword>
<feature type="domain" description="HTH gntR-type" evidence="6">
    <location>
        <begin position="20"/>
        <end position="88"/>
    </location>
</feature>
<dbReference type="EMBL" id="AP008957">
    <property type="protein sequence ID" value="BAH31239.1"/>
    <property type="molecule type" value="Genomic_DNA"/>
</dbReference>
<dbReference type="PANTHER" id="PTHR46577:SF1">
    <property type="entry name" value="HTH-TYPE TRANSCRIPTIONAL REGULATORY PROTEIN GABR"/>
    <property type="match status" value="1"/>
</dbReference>
<dbReference type="Gene3D" id="1.10.10.10">
    <property type="entry name" value="Winged helix-like DNA-binding domain superfamily/Winged helix DNA-binding domain"/>
    <property type="match status" value="1"/>
</dbReference>
<sequence length="489" mass="52383">MMNSWANLGFDLHIELPQGIGIRAALLQTLRDAIDSGLLKPGTRLPPSRTLALDLGVARNTVADCYAELAAAGWLVTRPGSGTVVATLASTHSREVDPSPTRRRLTYSLLPGSPDASAFPRTAWISSARRALTTAPTDAFATTDPRGRVELRNALTTYLSRTRGVRVDPSRIVISASSGHGISLLARALGGTIAVDAFCLHLHRQLLVDEGLLTIPISVDESGTCTDELVSTSAESVLLTPTHQFPLGGPLTPARRATALEWASTTGGVIIEDDYDGEFRYDRKPVGALQGIAPQHVAYLGTVSKTLSPAIRIGWMVLPDRLIEPVLATKGPYERWVSSTDQLTLADFIESGRFDSHIRKMRTSYRRRRDQLVATLAQQVPRVRVAGISAGLHAVIRLPSGTEQSVLAAAQARDLGLEGLSVFRHPDVSSVGGDGIVVGYSTPTQSQYSRTLDVLCEVLQEVSTAIVSSPLAAIYGAFCGHGFSPRTAR</sequence>
<dbReference type="PANTHER" id="PTHR46577">
    <property type="entry name" value="HTH-TYPE TRANSCRIPTIONAL REGULATORY PROTEIN GABR"/>
    <property type="match status" value="1"/>
</dbReference>
<dbReference type="AlphaFoldDB" id="C0ZNI7"/>
<keyword evidence="2" id="KW-0663">Pyridoxal phosphate</keyword>
<evidence type="ECO:0000256" key="2">
    <source>
        <dbReference type="ARBA" id="ARBA00022898"/>
    </source>
</evidence>
<comment type="similarity">
    <text evidence="1">In the C-terminal section; belongs to the class-I pyridoxal-phosphate-dependent aminotransferase family.</text>
</comment>
<dbReference type="InterPro" id="IPR051446">
    <property type="entry name" value="HTH_trans_reg/aminotransferase"/>
</dbReference>
<keyword evidence="3" id="KW-0805">Transcription regulation</keyword>
<dbReference type="InterPro" id="IPR036390">
    <property type="entry name" value="WH_DNA-bd_sf"/>
</dbReference>
<evidence type="ECO:0000259" key="6">
    <source>
        <dbReference type="PROSITE" id="PS50949"/>
    </source>
</evidence>
<dbReference type="InterPro" id="IPR015421">
    <property type="entry name" value="PyrdxlP-dep_Trfase_major"/>
</dbReference>
<organism evidence="7 8">
    <name type="scientific">Rhodococcus erythropolis (strain PR4 / NBRC 100887)</name>
    <dbReference type="NCBI Taxonomy" id="234621"/>
    <lineage>
        <taxon>Bacteria</taxon>
        <taxon>Bacillati</taxon>
        <taxon>Actinomycetota</taxon>
        <taxon>Actinomycetes</taxon>
        <taxon>Mycobacteriales</taxon>
        <taxon>Nocardiaceae</taxon>
        <taxon>Rhodococcus</taxon>
        <taxon>Rhodococcus erythropolis group</taxon>
    </lineage>
</organism>
<dbReference type="GO" id="GO:0003677">
    <property type="term" value="F:DNA binding"/>
    <property type="evidence" value="ECO:0007669"/>
    <property type="project" value="UniProtKB-KW"/>
</dbReference>
<dbReference type="SUPFAM" id="SSF46785">
    <property type="entry name" value="Winged helix' DNA-binding domain"/>
    <property type="match status" value="1"/>
</dbReference>
<keyword evidence="4" id="KW-0238">DNA-binding</keyword>
<dbReference type="InterPro" id="IPR000524">
    <property type="entry name" value="Tscrpt_reg_HTH_GntR"/>
</dbReference>
<evidence type="ECO:0000256" key="3">
    <source>
        <dbReference type="ARBA" id="ARBA00023015"/>
    </source>
</evidence>
<evidence type="ECO:0000256" key="1">
    <source>
        <dbReference type="ARBA" id="ARBA00005384"/>
    </source>
</evidence>
<dbReference type="InterPro" id="IPR036388">
    <property type="entry name" value="WH-like_DNA-bd_sf"/>
</dbReference>
<dbReference type="HOGENOM" id="CLU_017584_0_1_11"/>
<dbReference type="KEGG" id="rer:RER_05310"/>
<protein>
    <submittedName>
        <fullName evidence="7">Putative GntR family transcriptional regulator</fullName>
    </submittedName>
</protein>
<dbReference type="InterPro" id="IPR004839">
    <property type="entry name" value="Aminotransferase_I/II_large"/>
</dbReference>
<dbReference type="Pfam" id="PF00155">
    <property type="entry name" value="Aminotran_1_2"/>
    <property type="match status" value="1"/>
</dbReference>
<dbReference type="Gene3D" id="3.40.640.10">
    <property type="entry name" value="Type I PLP-dependent aspartate aminotransferase-like (Major domain)"/>
    <property type="match status" value="1"/>
</dbReference>
<dbReference type="PROSITE" id="PS50949">
    <property type="entry name" value="HTH_GNTR"/>
    <property type="match status" value="1"/>
</dbReference>
<evidence type="ECO:0000256" key="4">
    <source>
        <dbReference type="ARBA" id="ARBA00023125"/>
    </source>
</evidence>
<dbReference type="SMART" id="SM00345">
    <property type="entry name" value="HTH_GNTR"/>
    <property type="match status" value="1"/>
</dbReference>
<proteinExistence type="inferred from homology"/>
<evidence type="ECO:0000313" key="7">
    <source>
        <dbReference type="EMBL" id="BAH31239.1"/>
    </source>
</evidence>
<evidence type="ECO:0000256" key="5">
    <source>
        <dbReference type="ARBA" id="ARBA00023163"/>
    </source>
</evidence>
<gene>
    <name evidence="7" type="ordered locus">RER_05310</name>
</gene>
<reference evidence="8" key="1">
    <citation type="submission" date="2005-03" db="EMBL/GenBank/DDBJ databases">
        <title>Comparison of the complete genome sequences of Rhodococcus erythropolis PR4 and Rhodococcus opacus B4.</title>
        <authorList>
            <person name="Takarada H."/>
            <person name="Sekine M."/>
            <person name="Hosoyama A."/>
            <person name="Yamada R."/>
            <person name="Fujisawa T."/>
            <person name="Omata S."/>
            <person name="Shimizu A."/>
            <person name="Tsukatani N."/>
            <person name="Tanikawa S."/>
            <person name="Fujita N."/>
            <person name="Harayama S."/>
        </authorList>
    </citation>
    <scope>NUCLEOTIDE SEQUENCE [LARGE SCALE GENOMIC DNA]</scope>
    <source>
        <strain evidence="8">PR4 / NBRC 100887</strain>
    </source>
</reference>
<dbReference type="CDD" id="cd07377">
    <property type="entry name" value="WHTH_GntR"/>
    <property type="match status" value="1"/>
</dbReference>
<dbReference type="GO" id="GO:0003700">
    <property type="term" value="F:DNA-binding transcription factor activity"/>
    <property type="evidence" value="ECO:0007669"/>
    <property type="project" value="InterPro"/>
</dbReference>
<dbReference type="eggNOG" id="COG1167">
    <property type="taxonomic scope" value="Bacteria"/>
</dbReference>
<reference evidence="7 8" key="2">
    <citation type="journal article" date="2006" name="Environ. Microbiol.">
        <title>Sequence analysis of three plasmids harboured in Rhodococcus erythropolis strain PR4.</title>
        <authorList>
            <person name="Sekine M."/>
            <person name="Tanikawa S."/>
            <person name="Omata S."/>
            <person name="Saito M."/>
            <person name="Fujisawa T."/>
            <person name="Tsukatani N."/>
            <person name="Tajima T."/>
            <person name="Sekigawa T."/>
            <person name="Kosugi H."/>
            <person name="Matsuo Y."/>
            <person name="Nishiko R."/>
            <person name="Imamura K."/>
            <person name="Ito M."/>
            <person name="Narita H."/>
            <person name="Tago S."/>
            <person name="Fujita N."/>
            <person name="Harayama S."/>
        </authorList>
    </citation>
    <scope>NUCLEOTIDE SEQUENCE [LARGE SCALE GENOMIC DNA]</scope>
    <source>
        <strain evidence="8">PR4 / NBRC 100887</strain>
    </source>
</reference>
<dbReference type="Proteomes" id="UP000002204">
    <property type="component" value="Chromosome"/>
</dbReference>
<dbReference type="InterPro" id="IPR015424">
    <property type="entry name" value="PyrdxlP-dep_Trfase"/>
</dbReference>
<dbReference type="SUPFAM" id="SSF53383">
    <property type="entry name" value="PLP-dependent transferases"/>
    <property type="match status" value="1"/>
</dbReference>
<evidence type="ECO:0000313" key="8">
    <source>
        <dbReference type="Proteomes" id="UP000002204"/>
    </source>
</evidence>
<dbReference type="CDD" id="cd00609">
    <property type="entry name" value="AAT_like"/>
    <property type="match status" value="1"/>
</dbReference>
<dbReference type="GO" id="GO:0030170">
    <property type="term" value="F:pyridoxal phosphate binding"/>
    <property type="evidence" value="ECO:0007669"/>
    <property type="project" value="InterPro"/>
</dbReference>
<dbReference type="PATRIC" id="fig|234621.6.peg.974"/>
<accession>C0ZNI7</accession>
<dbReference type="Pfam" id="PF00392">
    <property type="entry name" value="GntR"/>
    <property type="match status" value="1"/>
</dbReference>